<dbReference type="SUPFAM" id="SSF51735">
    <property type="entry name" value="NAD(P)-binding Rossmann-fold domains"/>
    <property type="match status" value="1"/>
</dbReference>
<organism evidence="1">
    <name type="scientific">marine sediment metagenome</name>
    <dbReference type="NCBI Taxonomy" id="412755"/>
    <lineage>
        <taxon>unclassified sequences</taxon>
        <taxon>metagenomes</taxon>
        <taxon>ecological metagenomes</taxon>
    </lineage>
</organism>
<gene>
    <name evidence="1" type="ORF">S12H4_19417</name>
</gene>
<protein>
    <recommendedName>
        <fullName evidence="2">Myo-inositol-1-phosphate synthase GAPDH-like domain-containing protein</fullName>
    </recommendedName>
</protein>
<comment type="caution">
    <text evidence="1">The sequence shown here is derived from an EMBL/GenBank/DDBJ whole genome shotgun (WGS) entry which is preliminary data.</text>
</comment>
<name>X1SX77_9ZZZZ</name>
<proteinExistence type="predicted"/>
<evidence type="ECO:0000313" key="1">
    <source>
        <dbReference type="EMBL" id="GAI83756.1"/>
    </source>
</evidence>
<accession>X1SX77</accession>
<dbReference type="EMBL" id="BARW01009710">
    <property type="protein sequence ID" value="GAI83756.1"/>
    <property type="molecule type" value="Genomic_DNA"/>
</dbReference>
<dbReference type="Gene3D" id="3.40.50.720">
    <property type="entry name" value="NAD(P)-binding Rossmann-like Domain"/>
    <property type="match status" value="1"/>
</dbReference>
<reference evidence="1" key="1">
    <citation type="journal article" date="2014" name="Front. Microbiol.">
        <title>High frequency of phylogenetically diverse reductive dehalogenase-homologous genes in deep subseafloor sedimentary metagenomes.</title>
        <authorList>
            <person name="Kawai M."/>
            <person name="Futagami T."/>
            <person name="Toyoda A."/>
            <person name="Takaki Y."/>
            <person name="Nishi S."/>
            <person name="Hori S."/>
            <person name="Arai W."/>
            <person name="Tsubouchi T."/>
            <person name="Morono Y."/>
            <person name="Uchiyama I."/>
            <person name="Ito T."/>
            <person name="Fujiyama A."/>
            <person name="Inagaki F."/>
            <person name="Takami H."/>
        </authorList>
    </citation>
    <scope>NUCLEOTIDE SEQUENCE</scope>
    <source>
        <strain evidence="1">Expedition CK06-06</strain>
    </source>
</reference>
<dbReference type="InterPro" id="IPR036291">
    <property type="entry name" value="NAD(P)-bd_dom_sf"/>
</dbReference>
<evidence type="ECO:0008006" key="2">
    <source>
        <dbReference type="Google" id="ProtNLM"/>
    </source>
</evidence>
<feature type="non-terminal residue" evidence="1">
    <location>
        <position position="74"/>
    </location>
</feature>
<dbReference type="AlphaFoldDB" id="X1SX77"/>
<sequence>MKKIKIAIAGVGNCSSSVVQGINYYRGKDSRKVLATSIAKTAIIKTRVNQINIKKKVLALLPTLTPITSATVLP</sequence>